<evidence type="ECO:0000256" key="1">
    <source>
        <dbReference type="ARBA" id="ARBA00007598"/>
    </source>
</evidence>
<protein>
    <recommendedName>
        <fullName evidence="9">2-hydroxy-3-oxopropionate reductase</fullName>
    </recommendedName>
</protein>
<gene>
    <name evidence="7" type="ORF">CORC01_06458</name>
</gene>
<dbReference type="InterPro" id="IPR015815">
    <property type="entry name" value="HIBADH-related"/>
</dbReference>
<dbReference type="InterPro" id="IPR006115">
    <property type="entry name" value="6PGDH_NADP-bd"/>
</dbReference>
<dbReference type="GO" id="GO:0016491">
    <property type="term" value="F:oxidoreductase activity"/>
    <property type="evidence" value="ECO:0007669"/>
    <property type="project" value="UniProtKB-KW"/>
</dbReference>
<sequence length="287" mass="30413">MRVGFLGLGVMGTPMALNLARRFSLTVWSRSHSKYAALIQAGAKIGKTPAAVARQSDVIFTMLFNGPAMASILNDDFKSALRGKTLINTSSVNLEVSKQVAEQVEQAGGDFIEMPVSGSKIPAEQGKLVGLMAGDPAVAERIRAVVEPLTSAAVYCGPIGHGLKTKYAVNLYLNSLTLALAESFSLARAQGLDFDAFGQVLDAGPMASAYSKIKGAKIVNGDWALQAAIKDCYNSTQLILDAARQAYVQSPLAELCGLLYGQAQGAGLSEEDMIAVYKVFRSTRKIS</sequence>
<evidence type="ECO:0000256" key="4">
    <source>
        <dbReference type="PIRSR" id="PIRSR000103-1"/>
    </source>
</evidence>
<reference evidence="7 8" key="1">
    <citation type="submission" date="2016-09" db="EMBL/GenBank/DDBJ databases">
        <authorList>
            <person name="Capua I."/>
            <person name="De Benedictis P."/>
            <person name="Joannis T."/>
            <person name="Lombin L.H."/>
            <person name="Cattoli G."/>
        </authorList>
    </citation>
    <scope>NUCLEOTIDE SEQUENCE [LARGE SCALE GENOMIC DNA]</scope>
    <source>
        <strain evidence="7 8">IMI 309357</strain>
    </source>
</reference>
<comment type="caution">
    <text evidence="7">The sequence shown here is derived from an EMBL/GenBank/DDBJ whole genome shotgun (WGS) entry which is preliminary data.</text>
</comment>
<evidence type="ECO:0000259" key="6">
    <source>
        <dbReference type="Pfam" id="PF14833"/>
    </source>
</evidence>
<keyword evidence="8" id="KW-1185">Reference proteome</keyword>
<keyword evidence="2" id="KW-0560">Oxidoreductase</keyword>
<dbReference type="SUPFAM" id="SSF48179">
    <property type="entry name" value="6-phosphogluconate dehydrogenase C-terminal domain-like"/>
    <property type="match status" value="1"/>
</dbReference>
<dbReference type="InterPro" id="IPR008927">
    <property type="entry name" value="6-PGluconate_DH-like_C_sf"/>
</dbReference>
<dbReference type="PANTHER" id="PTHR43580">
    <property type="entry name" value="OXIDOREDUCTASE GLYR1-RELATED"/>
    <property type="match status" value="1"/>
</dbReference>
<dbReference type="Gene3D" id="3.40.50.720">
    <property type="entry name" value="NAD(P)-binding Rossmann-like Domain"/>
    <property type="match status" value="1"/>
</dbReference>
<comment type="similarity">
    <text evidence="1">Belongs to the HIBADH-related family. NP60 subfamily.</text>
</comment>
<evidence type="ECO:0008006" key="9">
    <source>
        <dbReference type="Google" id="ProtNLM"/>
    </source>
</evidence>
<evidence type="ECO:0000256" key="3">
    <source>
        <dbReference type="ARBA" id="ARBA00023027"/>
    </source>
</evidence>
<evidence type="ECO:0000313" key="8">
    <source>
        <dbReference type="Proteomes" id="UP000176998"/>
    </source>
</evidence>
<dbReference type="SUPFAM" id="SSF51735">
    <property type="entry name" value="NAD(P)-binding Rossmann-fold domains"/>
    <property type="match status" value="1"/>
</dbReference>
<dbReference type="InterPro" id="IPR029154">
    <property type="entry name" value="HIBADH-like_NADP-bd"/>
</dbReference>
<dbReference type="GO" id="GO:0051287">
    <property type="term" value="F:NAD binding"/>
    <property type="evidence" value="ECO:0007669"/>
    <property type="project" value="InterPro"/>
</dbReference>
<dbReference type="EMBL" id="MJBS01000048">
    <property type="protein sequence ID" value="OHE98261.1"/>
    <property type="molecule type" value="Genomic_DNA"/>
</dbReference>
<dbReference type="Pfam" id="PF03446">
    <property type="entry name" value="NAD_binding_2"/>
    <property type="match status" value="1"/>
</dbReference>
<dbReference type="InterPro" id="IPR013328">
    <property type="entry name" value="6PGD_dom2"/>
</dbReference>
<evidence type="ECO:0000259" key="5">
    <source>
        <dbReference type="Pfam" id="PF03446"/>
    </source>
</evidence>
<evidence type="ECO:0000256" key="2">
    <source>
        <dbReference type="ARBA" id="ARBA00023002"/>
    </source>
</evidence>
<dbReference type="Gene3D" id="1.10.1040.10">
    <property type="entry name" value="N-(1-d-carboxylethyl)-l-norvaline Dehydrogenase, domain 2"/>
    <property type="match status" value="1"/>
</dbReference>
<dbReference type="STRING" id="1209926.A0A1G4BA22"/>
<dbReference type="GO" id="GO:0050661">
    <property type="term" value="F:NADP binding"/>
    <property type="evidence" value="ECO:0007669"/>
    <property type="project" value="InterPro"/>
</dbReference>
<dbReference type="RefSeq" id="XP_022475411.1">
    <property type="nucleotide sequence ID" value="XM_022618099.1"/>
</dbReference>
<dbReference type="OrthoDB" id="435038at2759"/>
<dbReference type="InterPro" id="IPR036291">
    <property type="entry name" value="NAD(P)-bd_dom_sf"/>
</dbReference>
<feature type="domain" description="3-hydroxyisobutyrate dehydrogenase-like NAD-binding" evidence="6">
    <location>
        <begin position="160"/>
        <end position="279"/>
    </location>
</feature>
<dbReference type="Proteomes" id="UP000176998">
    <property type="component" value="Unassembled WGS sequence"/>
</dbReference>
<dbReference type="InterPro" id="IPR051265">
    <property type="entry name" value="HIBADH-related_NP60_sf"/>
</dbReference>
<dbReference type="InterPro" id="IPR002204">
    <property type="entry name" value="3-OH-isobutyrate_DH-rel_CS"/>
</dbReference>
<accession>A0A1G4BA22</accession>
<dbReference type="Pfam" id="PF14833">
    <property type="entry name" value="NAD_binding_11"/>
    <property type="match status" value="1"/>
</dbReference>
<dbReference type="PANTHER" id="PTHR43580:SF2">
    <property type="entry name" value="CYTOKINE-LIKE NUCLEAR FACTOR N-PAC"/>
    <property type="match status" value="1"/>
</dbReference>
<dbReference type="GeneID" id="34559609"/>
<proteinExistence type="inferred from homology"/>
<dbReference type="PIRSF" id="PIRSF000103">
    <property type="entry name" value="HIBADH"/>
    <property type="match status" value="1"/>
</dbReference>
<feature type="domain" description="6-phosphogluconate dehydrogenase NADP-binding" evidence="5">
    <location>
        <begin position="2"/>
        <end position="156"/>
    </location>
</feature>
<feature type="active site" evidence="4">
    <location>
        <position position="166"/>
    </location>
</feature>
<dbReference type="PROSITE" id="PS00895">
    <property type="entry name" value="3_HYDROXYISOBUT_DH"/>
    <property type="match status" value="1"/>
</dbReference>
<name>A0A1G4BA22_9PEZI</name>
<evidence type="ECO:0000313" key="7">
    <source>
        <dbReference type="EMBL" id="OHE98261.1"/>
    </source>
</evidence>
<keyword evidence="3" id="KW-0520">NAD</keyword>
<organism evidence="7 8">
    <name type="scientific">Colletotrichum orchidophilum</name>
    <dbReference type="NCBI Taxonomy" id="1209926"/>
    <lineage>
        <taxon>Eukaryota</taxon>
        <taxon>Fungi</taxon>
        <taxon>Dikarya</taxon>
        <taxon>Ascomycota</taxon>
        <taxon>Pezizomycotina</taxon>
        <taxon>Sordariomycetes</taxon>
        <taxon>Hypocreomycetidae</taxon>
        <taxon>Glomerellales</taxon>
        <taxon>Glomerellaceae</taxon>
        <taxon>Colletotrichum</taxon>
    </lineage>
</organism>
<dbReference type="AlphaFoldDB" id="A0A1G4BA22"/>